<evidence type="ECO:0000313" key="3">
    <source>
        <dbReference type="Proteomes" id="UP000663834"/>
    </source>
</evidence>
<dbReference type="AlphaFoldDB" id="A0A816G7C2"/>
<evidence type="ECO:0000256" key="1">
    <source>
        <dbReference type="SAM" id="MobiDB-lite"/>
    </source>
</evidence>
<protein>
    <recommendedName>
        <fullName evidence="4">F-box domain-containing protein</fullName>
    </recommendedName>
</protein>
<sequence length="386" mass="44500">MHFMANSTINQLNKDTKQNPEESSTHIGTLVSHKDCVPETKSGFETLTNEILLYIASYLSLSEYLQAFFDLNQRFRSLAFKFISHARVSFNENSSSLNNYLPYIDHAVQAAHVDIQLVPNTFPGTYSWSNLHSVILTDSTYFAATLNVKNSSVMHAIMSCLNIFQKCKPSSETNLEFDNNQQIRTLLNMEPNLTIVRLTIDIWDEESLLCLCSITPNLASLKIFNLYSNNDDSGHATIASHITSPTKLTELFIGNRGNFGIRLRSIQRLIECYRSSLEKLTLYIRAGKQKFYGQDLEALFRSCQCLKNFQFTIRYYDRHINMNQLVQQFLTDWWLHKDQPSVLITYDLANEVFICSMPPLVNLNRQFLSDLLLWEINKKQVDEPNI</sequence>
<comment type="caution">
    <text evidence="2">The sequence shown here is derived from an EMBL/GenBank/DDBJ whole genome shotgun (WGS) entry which is preliminary data.</text>
</comment>
<name>A0A816G7C2_9BILA</name>
<feature type="region of interest" description="Disordered" evidence="1">
    <location>
        <begin position="1"/>
        <end position="27"/>
    </location>
</feature>
<gene>
    <name evidence="2" type="ORF">KQP761_LOCUS34157</name>
</gene>
<accession>A0A816G7C2</accession>
<reference evidence="2" key="1">
    <citation type="submission" date="2021-02" db="EMBL/GenBank/DDBJ databases">
        <authorList>
            <person name="Nowell W R."/>
        </authorList>
    </citation>
    <scope>NUCLEOTIDE SEQUENCE</scope>
</reference>
<feature type="compositionally biased region" description="Basic and acidic residues" evidence="1">
    <location>
        <begin position="14"/>
        <end position="24"/>
    </location>
</feature>
<dbReference type="Proteomes" id="UP000663834">
    <property type="component" value="Unassembled WGS sequence"/>
</dbReference>
<evidence type="ECO:0000313" key="2">
    <source>
        <dbReference type="EMBL" id="CAF1670513.1"/>
    </source>
</evidence>
<feature type="compositionally biased region" description="Polar residues" evidence="1">
    <location>
        <begin position="1"/>
        <end position="13"/>
    </location>
</feature>
<proteinExistence type="predicted"/>
<organism evidence="2 3">
    <name type="scientific">Rotaria magnacalcarata</name>
    <dbReference type="NCBI Taxonomy" id="392030"/>
    <lineage>
        <taxon>Eukaryota</taxon>
        <taxon>Metazoa</taxon>
        <taxon>Spiralia</taxon>
        <taxon>Gnathifera</taxon>
        <taxon>Rotifera</taxon>
        <taxon>Eurotatoria</taxon>
        <taxon>Bdelloidea</taxon>
        <taxon>Philodinida</taxon>
        <taxon>Philodinidae</taxon>
        <taxon>Rotaria</taxon>
    </lineage>
</organism>
<dbReference type="EMBL" id="CAJNOW010019099">
    <property type="protein sequence ID" value="CAF1670513.1"/>
    <property type="molecule type" value="Genomic_DNA"/>
</dbReference>
<dbReference type="OrthoDB" id="10082364at2759"/>
<evidence type="ECO:0008006" key="4">
    <source>
        <dbReference type="Google" id="ProtNLM"/>
    </source>
</evidence>